<reference evidence="10" key="2">
    <citation type="submission" date="2025-08" db="UniProtKB">
        <authorList>
            <consortium name="RefSeq"/>
        </authorList>
    </citation>
    <scope>IDENTIFICATION</scope>
    <source>
        <tissue evidence="10">Young leaves</tissue>
    </source>
</reference>
<evidence type="ECO:0000256" key="7">
    <source>
        <dbReference type="SAM" id="MobiDB-lite"/>
    </source>
</evidence>
<name>A0A8B7CXL2_PHODC</name>
<keyword evidence="4 6" id="KW-0804">Transcription</keyword>
<feature type="region of interest" description="Disordered" evidence="7">
    <location>
        <begin position="77"/>
        <end position="123"/>
    </location>
</feature>
<dbReference type="Pfam" id="PF13724">
    <property type="entry name" value="DNA_binding_2"/>
    <property type="match status" value="1"/>
</dbReference>
<evidence type="ECO:0000256" key="1">
    <source>
        <dbReference type="ARBA" id="ARBA00004123"/>
    </source>
</evidence>
<dbReference type="GO" id="GO:0003677">
    <property type="term" value="F:DNA binding"/>
    <property type="evidence" value="ECO:0007669"/>
    <property type="project" value="InterPro"/>
</dbReference>
<feature type="compositionally biased region" description="Low complexity" evidence="7">
    <location>
        <begin position="37"/>
        <end position="49"/>
    </location>
</feature>
<reference evidence="9" key="1">
    <citation type="journal article" date="2019" name="Nat. Commun.">
        <title>Genome-wide association mapping of date palm fruit traits.</title>
        <authorList>
            <person name="Hazzouri K.M."/>
            <person name="Gros-Balthazard M."/>
            <person name="Flowers J.M."/>
            <person name="Copetti D."/>
            <person name="Lemansour A."/>
            <person name="Lebrun M."/>
            <person name="Masmoudi K."/>
            <person name="Ferrand S."/>
            <person name="Dhar M.I."/>
            <person name="Fresquez Z.A."/>
            <person name="Rosas U."/>
            <person name="Zhang J."/>
            <person name="Talag J."/>
            <person name="Lee S."/>
            <person name="Kudrna D."/>
            <person name="Powell R.F."/>
            <person name="Leitch I.J."/>
            <person name="Krueger R.R."/>
            <person name="Wing R.A."/>
            <person name="Amiri K.M.A."/>
            <person name="Purugganan M.D."/>
        </authorList>
    </citation>
    <scope>NUCLEOTIDE SEQUENCE [LARGE SCALE GENOMIC DNA]</scope>
    <source>
        <strain evidence="9">cv. Khalas</strain>
    </source>
</reference>
<comment type="function">
    <text evidence="6">Transcriptional repressor that regulates multiple aspects of plant growth and development.</text>
</comment>
<dbReference type="PROSITE" id="PS51754">
    <property type="entry name" value="OVATE"/>
    <property type="match status" value="1"/>
</dbReference>
<feature type="region of interest" description="Disordered" evidence="7">
    <location>
        <begin position="23"/>
        <end position="65"/>
    </location>
</feature>
<keyword evidence="5 6" id="KW-0539">Nucleus</keyword>
<dbReference type="RefSeq" id="XP_008808317.2">
    <property type="nucleotide sequence ID" value="XM_008810095.3"/>
</dbReference>
<feature type="region of interest" description="Disordered" evidence="7">
    <location>
        <begin position="227"/>
        <end position="258"/>
    </location>
</feature>
<dbReference type="GeneID" id="103720408"/>
<dbReference type="GO" id="GO:0045892">
    <property type="term" value="P:negative regulation of DNA-templated transcription"/>
    <property type="evidence" value="ECO:0007669"/>
    <property type="project" value="UniProtKB-UniRule"/>
</dbReference>
<feature type="compositionally biased region" description="Basic residues" evidence="7">
    <location>
        <begin position="99"/>
        <end position="109"/>
    </location>
</feature>
<gene>
    <name evidence="10" type="primary">LOC103720408</name>
</gene>
<evidence type="ECO:0000256" key="6">
    <source>
        <dbReference type="RuleBase" id="RU367028"/>
    </source>
</evidence>
<keyword evidence="3 6" id="KW-0805">Transcription regulation</keyword>
<evidence type="ECO:0000256" key="2">
    <source>
        <dbReference type="ARBA" id="ARBA00022491"/>
    </source>
</evidence>
<dbReference type="PANTHER" id="PTHR33057">
    <property type="entry name" value="TRANSCRIPTION REPRESSOR OFP7-RELATED"/>
    <property type="match status" value="1"/>
</dbReference>
<dbReference type="OrthoDB" id="1928390at2759"/>
<feature type="compositionally biased region" description="Pro residues" evidence="7">
    <location>
        <begin position="50"/>
        <end position="60"/>
    </location>
</feature>
<protein>
    <recommendedName>
        <fullName evidence="6">Transcription repressor</fullName>
    </recommendedName>
    <alternativeName>
        <fullName evidence="6">Ovate family protein</fullName>
    </alternativeName>
</protein>
<accession>A0A8B7CXL2</accession>
<keyword evidence="2 6" id="KW-0678">Repressor</keyword>
<keyword evidence="9" id="KW-1185">Reference proteome</keyword>
<dbReference type="AlphaFoldDB" id="A0A8B7CXL2"/>
<dbReference type="KEGG" id="pda:103720408"/>
<organism evidence="9 10">
    <name type="scientific">Phoenix dactylifera</name>
    <name type="common">Date palm</name>
    <dbReference type="NCBI Taxonomy" id="42345"/>
    <lineage>
        <taxon>Eukaryota</taxon>
        <taxon>Viridiplantae</taxon>
        <taxon>Streptophyta</taxon>
        <taxon>Embryophyta</taxon>
        <taxon>Tracheophyta</taxon>
        <taxon>Spermatophyta</taxon>
        <taxon>Magnoliopsida</taxon>
        <taxon>Liliopsida</taxon>
        <taxon>Arecaceae</taxon>
        <taxon>Coryphoideae</taxon>
        <taxon>Phoeniceae</taxon>
        <taxon>Phoenix</taxon>
    </lineage>
</organism>
<dbReference type="InterPro" id="IPR038933">
    <property type="entry name" value="Ovate"/>
</dbReference>
<dbReference type="InterPro" id="IPR006458">
    <property type="entry name" value="Ovate_C"/>
</dbReference>
<dbReference type="NCBIfam" id="TIGR01568">
    <property type="entry name" value="A_thal_3678"/>
    <property type="match status" value="1"/>
</dbReference>
<feature type="compositionally biased region" description="Low complexity" evidence="7">
    <location>
        <begin position="112"/>
        <end position="123"/>
    </location>
</feature>
<sequence>MGNHRFRLSDMLPNSWFYKLKDMGRAGRSQRTTQSMKRTPPTSRTIPSTTPKPLPPPNPAYLPNRASYYFPSRERIGSFPHSPIHQRASETHFPVVPPRKSKPRTRRRDPTKPSSEPVASSVSASCNCRATFPSACRPESIHESLLYRHDDYDDDDDDQDDLRKPIVAEKLEFKGCQVASASDFTINVGSEKGSFDRFKSFEGMESVPELKLPPITTKPMKKVVEETEVDGRTASGKQGSHHHTRNMKKTGNSPAKRSVPLIKVRAGSPRLVTKRLQAYRNQKTAGLKKTIQQRRGLVESSVVVKSSLDPRRDFRESMVEMIVENNLRASKDLEELLACYLSLNSKEYHDVIIEVFEQIWFDLPHIRL</sequence>
<evidence type="ECO:0000256" key="4">
    <source>
        <dbReference type="ARBA" id="ARBA00023163"/>
    </source>
</evidence>
<evidence type="ECO:0000256" key="3">
    <source>
        <dbReference type="ARBA" id="ARBA00023015"/>
    </source>
</evidence>
<dbReference type="GO" id="GO:0005634">
    <property type="term" value="C:nucleus"/>
    <property type="evidence" value="ECO:0007669"/>
    <property type="project" value="UniProtKB-SubCell"/>
</dbReference>
<evidence type="ECO:0000313" key="10">
    <source>
        <dbReference type="RefSeq" id="XP_008808317.2"/>
    </source>
</evidence>
<dbReference type="Proteomes" id="UP000228380">
    <property type="component" value="Chromosome 13"/>
</dbReference>
<dbReference type="Pfam" id="PF04844">
    <property type="entry name" value="Ovate"/>
    <property type="match status" value="1"/>
</dbReference>
<comment type="subcellular location">
    <subcellularLocation>
        <location evidence="1 6">Nucleus</location>
    </subcellularLocation>
</comment>
<evidence type="ECO:0000259" key="8">
    <source>
        <dbReference type="PROSITE" id="PS51754"/>
    </source>
</evidence>
<feature type="compositionally biased region" description="Basic residues" evidence="7">
    <location>
        <begin position="239"/>
        <end position="248"/>
    </location>
</feature>
<evidence type="ECO:0000313" key="9">
    <source>
        <dbReference type="Proteomes" id="UP000228380"/>
    </source>
</evidence>
<evidence type="ECO:0000256" key="5">
    <source>
        <dbReference type="ARBA" id="ARBA00023242"/>
    </source>
</evidence>
<dbReference type="InterPro" id="IPR025830">
    <property type="entry name" value="DNA_bnd_dom_ovate"/>
</dbReference>
<proteinExistence type="predicted"/>
<feature type="domain" description="OVATE" evidence="8">
    <location>
        <begin position="303"/>
        <end position="362"/>
    </location>
</feature>
<dbReference type="PANTHER" id="PTHR33057:SF82">
    <property type="entry name" value="TRANSCRIPTION REPRESSOR OFP5"/>
    <property type="match status" value="1"/>
</dbReference>